<accession>A0ABR9VRJ4</accession>
<name>A0ABR9VRJ4_9SYNC</name>
<reference evidence="1 2" key="1">
    <citation type="submission" date="2020-10" db="EMBL/GenBank/DDBJ databases">
        <authorList>
            <person name="Castelo-Branco R."/>
            <person name="Eusebio N."/>
            <person name="Adriana R."/>
            <person name="Vieira A."/>
            <person name="Brugerolle De Fraissinette N."/>
            <person name="Rezende De Castro R."/>
            <person name="Schneider M.P."/>
            <person name="Vasconcelos V."/>
            <person name="Leao P.N."/>
        </authorList>
    </citation>
    <scope>NUCLEOTIDE SEQUENCE [LARGE SCALE GENOMIC DNA]</scope>
    <source>
        <strain evidence="1 2">LEGE 00031</strain>
    </source>
</reference>
<gene>
    <name evidence="1" type="ORF">IQ217_08975</name>
</gene>
<dbReference type="Proteomes" id="UP000658720">
    <property type="component" value="Unassembled WGS sequence"/>
</dbReference>
<protein>
    <submittedName>
        <fullName evidence="1">Uncharacterized protein</fullName>
    </submittedName>
</protein>
<sequence>MKDDIKQVNDVAKEFNMTKVQRKEFGRFLERQKELNLGETKNKRGDFTYQEL</sequence>
<comment type="caution">
    <text evidence="1">The sequence shown here is derived from an EMBL/GenBank/DDBJ whole genome shotgun (WGS) entry which is preliminary data.</text>
</comment>
<evidence type="ECO:0000313" key="2">
    <source>
        <dbReference type="Proteomes" id="UP000658720"/>
    </source>
</evidence>
<proteinExistence type="predicted"/>
<keyword evidence="2" id="KW-1185">Reference proteome</keyword>
<evidence type="ECO:0000313" key="1">
    <source>
        <dbReference type="EMBL" id="MBE9253975.1"/>
    </source>
</evidence>
<dbReference type="EMBL" id="JADEVV010000021">
    <property type="protein sequence ID" value="MBE9253975.1"/>
    <property type="molecule type" value="Genomic_DNA"/>
</dbReference>
<organism evidence="1 2">
    <name type="scientific">Synechocystis salina LEGE 00031</name>
    <dbReference type="NCBI Taxonomy" id="1828736"/>
    <lineage>
        <taxon>Bacteria</taxon>
        <taxon>Bacillati</taxon>
        <taxon>Cyanobacteriota</taxon>
        <taxon>Cyanophyceae</taxon>
        <taxon>Synechococcales</taxon>
        <taxon>Merismopediaceae</taxon>
        <taxon>Synechocystis</taxon>
    </lineage>
</organism>
<dbReference type="RefSeq" id="WP_194019689.1">
    <property type="nucleotide sequence ID" value="NZ_JADEVV010000021.1"/>
</dbReference>